<name>A0A7C4XHZ1_UNCKA</name>
<comment type="caution">
    <text evidence="9">The sequence shown here is derived from an EMBL/GenBank/DDBJ whole genome shotgun (WGS) entry which is preliminary data.</text>
</comment>
<dbReference type="InterPro" id="IPR038763">
    <property type="entry name" value="DHH_sf"/>
</dbReference>
<organism evidence="9">
    <name type="scientific">candidate division WWE3 bacterium</name>
    <dbReference type="NCBI Taxonomy" id="2053526"/>
    <lineage>
        <taxon>Bacteria</taxon>
        <taxon>Katanobacteria</taxon>
    </lineage>
</organism>
<accession>A0A7C4XHZ1</accession>
<dbReference type="SUPFAM" id="SSF64182">
    <property type="entry name" value="DHH phosphoesterases"/>
    <property type="match status" value="1"/>
</dbReference>
<dbReference type="Pfam" id="PF01368">
    <property type="entry name" value="DHH"/>
    <property type="match status" value="1"/>
</dbReference>
<dbReference type="PANTHER" id="PTHR12112:SF22">
    <property type="entry name" value="MANGANESE-DEPENDENT INORGANIC PYROPHOSPHATASE-RELATED"/>
    <property type="match status" value="1"/>
</dbReference>
<keyword evidence="4 9" id="KW-0378">Hydrolase</keyword>
<keyword evidence="3" id="KW-0479">Metal-binding</keyword>
<evidence type="ECO:0000313" key="9">
    <source>
        <dbReference type="EMBL" id="HGW29376.1"/>
    </source>
</evidence>
<dbReference type="AlphaFoldDB" id="A0A7C4XHZ1"/>
<evidence type="ECO:0000256" key="7">
    <source>
        <dbReference type="ARBA" id="ARBA00047820"/>
    </source>
</evidence>
<keyword evidence="5" id="KW-0464">Manganese</keyword>
<reference evidence="9" key="1">
    <citation type="journal article" date="2020" name="mSystems">
        <title>Genome- and Community-Level Interaction Insights into Carbon Utilization and Element Cycling Functions of Hydrothermarchaeota in Hydrothermal Sediment.</title>
        <authorList>
            <person name="Zhou Z."/>
            <person name="Liu Y."/>
            <person name="Xu W."/>
            <person name="Pan J."/>
            <person name="Luo Z.H."/>
            <person name="Li M."/>
        </authorList>
    </citation>
    <scope>NUCLEOTIDE SEQUENCE [LARGE SCALE GENOMIC DNA]</scope>
    <source>
        <strain evidence="9">SpSt-417</strain>
    </source>
</reference>
<dbReference type="InterPro" id="IPR001667">
    <property type="entry name" value="DDH_dom"/>
</dbReference>
<dbReference type="GO" id="GO:0004427">
    <property type="term" value="F:inorganic diphosphate phosphatase activity"/>
    <property type="evidence" value="ECO:0007669"/>
    <property type="project" value="UniProtKB-EC"/>
</dbReference>
<dbReference type="SMART" id="SM01131">
    <property type="entry name" value="DHHA2"/>
    <property type="match status" value="1"/>
</dbReference>
<dbReference type="EC" id="3.6.1.1" evidence="2"/>
<dbReference type="GO" id="GO:0005737">
    <property type="term" value="C:cytoplasm"/>
    <property type="evidence" value="ECO:0007669"/>
    <property type="project" value="InterPro"/>
</dbReference>
<evidence type="ECO:0000256" key="1">
    <source>
        <dbReference type="ARBA" id="ARBA00001936"/>
    </source>
</evidence>
<dbReference type="GO" id="GO:0046872">
    <property type="term" value="F:metal ion binding"/>
    <property type="evidence" value="ECO:0007669"/>
    <property type="project" value="UniProtKB-KW"/>
</dbReference>
<gene>
    <name evidence="9" type="ORF">ENR63_00405</name>
</gene>
<evidence type="ECO:0000256" key="3">
    <source>
        <dbReference type="ARBA" id="ARBA00022723"/>
    </source>
</evidence>
<dbReference type="Gene3D" id="3.90.1640.10">
    <property type="entry name" value="inorganic pyrophosphatase (n-terminal core)"/>
    <property type="match status" value="1"/>
</dbReference>
<evidence type="ECO:0000256" key="2">
    <source>
        <dbReference type="ARBA" id="ARBA00012146"/>
    </source>
</evidence>
<comment type="catalytic activity">
    <reaction evidence="7">
        <text>diphosphate + H2O = 2 phosphate + H(+)</text>
        <dbReference type="Rhea" id="RHEA:24576"/>
        <dbReference type="ChEBI" id="CHEBI:15377"/>
        <dbReference type="ChEBI" id="CHEBI:15378"/>
        <dbReference type="ChEBI" id="CHEBI:33019"/>
        <dbReference type="ChEBI" id="CHEBI:43474"/>
        <dbReference type="EC" id="3.6.1.1"/>
    </reaction>
</comment>
<comment type="cofactor">
    <cofactor evidence="1">
        <name>Mn(2+)</name>
        <dbReference type="ChEBI" id="CHEBI:29035"/>
    </cofactor>
</comment>
<feature type="domain" description="DHHA2" evidence="8">
    <location>
        <begin position="201"/>
        <end position="326"/>
    </location>
</feature>
<dbReference type="NCBIfam" id="NF003877">
    <property type="entry name" value="PRK05427.1"/>
    <property type="match status" value="1"/>
</dbReference>
<proteinExistence type="predicted"/>
<evidence type="ECO:0000256" key="4">
    <source>
        <dbReference type="ARBA" id="ARBA00022801"/>
    </source>
</evidence>
<dbReference type="Pfam" id="PF02833">
    <property type="entry name" value="DHHA2"/>
    <property type="match status" value="1"/>
</dbReference>
<evidence type="ECO:0000259" key="8">
    <source>
        <dbReference type="SMART" id="SM01131"/>
    </source>
</evidence>
<evidence type="ECO:0000256" key="5">
    <source>
        <dbReference type="ARBA" id="ARBA00023211"/>
    </source>
</evidence>
<protein>
    <recommendedName>
        <fullName evidence="2">inorganic diphosphatase</fullName>
        <ecNumber evidence="2">3.6.1.1</ecNumber>
    </recommendedName>
    <alternativeName>
        <fullName evidence="6">Pyrophosphate phospho-hydrolase</fullName>
    </alternativeName>
</protein>
<evidence type="ECO:0000256" key="6">
    <source>
        <dbReference type="ARBA" id="ARBA00032535"/>
    </source>
</evidence>
<sequence length="328" mass="37022">MQPFQEKPRCDRLESMRIFVIGHTKPDLDSVASAYEYAEFLKKSKRYEGAEVIAAIADNINKETEFIFRKYYIDKPRLLDEYEIGPEDAFILVDHNEESQRHKKIPADQVIEIVDHHKINVNFNSPVRIDVKPVGCTGTLISELFDMYGIEPSNETKCLILAGIISDTVGLKSSTTTGKDSEVAHKIARETNTDLEKLTFDIFKAKSDIEGMSPADLARKDFKVFEFGGVRVLINQIETVEPERLIAMKDDLAKALEEAKTQENASQGYIFITDILKINSQAIYSNETERKIIEKAFITEGKDGIADIGPKMSRKKDIAPAIEKALQN</sequence>
<dbReference type="Gene3D" id="3.10.310.20">
    <property type="entry name" value="DHHA2 domain"/>
    <property type="match status" value="1"/>
</dbReference>
<dbReference type="PANTHER" id="PTHR12112">
    <property type="entry name" value="BNIP - RELATED"/>
    <property type="match status" value="1"/>
</dbReference>
<dbReference type="EMBL" id="DSRT01000020">
    <property type="protein sequence ID" value="HGW29376.1"/>
    <property type="molecule type" value="Genomic_DNA"/>
</dbReference>
<dbReference type="InterPro" id="IPR004097">
    <property type="entry name" value="DHHA2"/>
</dbReference>
<dbReference type="InterPro" id="IPR038222">
    <property type="entry name" value="DHHA2_dom_sf"/>
</dbReference>